<reference evidence="1 2" key="1">
    <citation type="submission" date="2022-05" db="EMBL/GenBank/DDBJ databases">
        <authorList>
            <person name="Friedrich I."/>
            <person name="Poehlein A."/>
            <person name="Schneider D."/>
            <person name="Hertel R."/>
            <person name="Daniel R."/>
        </authorList>
    </citation>
    <scope>NUCLEOTIDE SEQUENCE [LARGE SCALE GENOMIC DNA]</scope>
</reference>
<organism evidence="1 2">
    <name type="scientific">Brevundimonas phage vB_BpoS-Kikimora</name>
    <dbReference type="NCBI Taxonomy" id="2948601"/>
    <lineage>
        <taxon>Viruses</taxon>
        <taxon>Duplodnaviria</taxon>
        <taxon>Heunggongvirae</taxon>
        <taxon>Uroviricota</taxon>
        <taxon>Caudoviricetes</taxon>
        <taxon>Jeanschmidtviridae</taxon>
        <taxon>Kikimoravirus</taxon>
        <taxon>Kikimoravirus kikimora</taxon>
    </lineage>
</organism>
<evidence type="ECO:0000313" key="1">
    <source>
        <dbReference type="EMBL" id="USN15592.1"/>
    </source>
</evidence>
<name>A0A9E7MTQ3_9CAUD</name>
<proteinExistence type="predicted"/>
<protein>
    <submittedName>
        <fullName evidence="1">Uncharacterized protein</fullName>
    </submittedName>
</protein>
<dbReference type="Proteomes" id="UP001056576">
    <property type="component" value="Segment"/>
</dbReference>
<sequence length="94" mass="9873">MNNDRITVSKTGAVTYEGADAVKLYGLKSLRMGIKLHRDCGMIPTRGVTITKMLASASAITGKTYKGKTKHDAAIADLTATIDAAMASMPIEAA</sequence>
<keyword evidence="2" id="KW-1185">Reference proteome</keyword>
<gene>
    <name evidence="1" type="ORF">KIKIMORA_04740</name>
</gene>
<evidence type="ECO:0000313" key="2">
    <source>
        <dbReference type="Proteomes" id="UP001056576"/>
    </source>
</evidence>
<accession>A0A9E7MTQ3</accession>
<dbReference type="EMBL" id="ON529857">
    <property type="protein sequence ID" value="USN15592.1"/>
    <property type="molecule type" value="Genomic_DNA"/>
</dbReference>